<dbReference type="Proteomes" id="UP000070258">
    <property type="component" value="Unassembled WGS sequence"/>
</dbReference>
<comment type="caution">
    <text evidence="1">The sequence shown here is derived from an EMBL/GenBank/DDBJ whole genome shotgun (WGS) entry which is preliminary data.</text>
</comment>
<dbReference type="RefSeq" id="WP_068570371.1">
    <property type="nucleotide sequence ID" value="NZ_LSRF01000009.1"/>
</dbReference>
<accession>A0A138AU13</accession>
<reference evidence="2" key="1">
    <citation type="submission" date="2016-02" db="EMBL/GenBank/DDBJ databases">
        <authorList>
            <person name="Wen L."/>
            <person name="He K."/>
            <person name="Yang H."/>
        </authorList>
    </citation>
    <scope>NUCLEOTIDE SEQUENCE [LARGE SCALE GENOMIC DNA]</scope>
    <source>
        <strain evidence="2">JCM 15929</strain>
    </source>
</reference>
<sequence length="122" mass="12857">MAEVLVRAEALDVSASADLLAAQEGWDHRLAVGIDGAPVLITPEGEVLDRLADPTESLRHGEVTPLTWAGVEQIVTEAVVESALHREAEVVIGGKVAGAAYVLTLHTSTTLLRALRSRSGQL</sequence>
<protein>
    <submittedName>
        <fullName evidence="1">Uncharacterized protein</fullName>
    </submittedName>
</protein>
<evidence type="ECO:0000313" key="2">
    <source>
        <dbReference type="Proteomes" id="UP000070258"/>
    </source>
</evidence>
<proteinExistence type="predicted"/>
<dbReference type="AlphaFoldDB" id="A0A138AU13"/>
<name>A0A138AU13_9ACTN</name>
<dbReference type="STRING" id="239498.AXK60_22795"/>
<gene>
    <name evidence="1" type="ORF">AXK60_22795</name>
</gene>
<evidence type="ECO:0000313" key="1">
    <source>
        <dbReference type="EMBL" id="KXP13935.1"/>
    </source>
</evidence>
<dbReference type="EMBL" id="LSRF01000009">
    <property type="protein sequence ID" value="KXP13935.1"/>
    <property type="molecule type" value="Genomic_DNA"/>
</dbReference>
<organism evidence="1 2">
    <name type="scientific">Tsukamurella pseudospumae</name>
    <dbReference type="NCBI Taxonomy" id="239498"/>
    <lineage>
        <taxon>Bacteria</taxon>
        <taxon>Bacillati</taxon>
        <taxon>Actinomycetota</taxon>
        <taxon>Actinomycetes</taxon>
        <taxon>Mycobacteriales</taxon>
        <taxon>Tsukamurellaceae</taxon>
        <taxon>Tsukamurella</taxon>
    </lineage>
</organism>